<dbReference type="Proteomes" id="UP000326570">
    <property type="component" value="Unassembled WGS sequence"/>
</dbReference>
<gene>
    <name evidence="2" type="ORF">F0P94_19310</name>
</gene>
<protein>
    <submittedName>
        <fullName evidence="2">Glycerophosphodiester phosphodiesterase</fullName>
    </submittedName>
</protein>
<dbReference type="PROSITE" id="PS51704">
    <property type="entry name" value="GP_PDE"/>
    <property type="match status" value="1"/>
</dbReference>
<comment type="caution">
    <text evidence="2">The sequence shown here is derived from an EMBL/GenBank/DDBJ whole genome shotgun (WGS) entry which is preliminary data.</text>
</comment>
<dbReference type="RefSeq" id="WP_150906177.1">
    <property type="nucleotide sequence ID" value="NZ_VTWT01000015.1"/>
</dbReference>
<dbReference type="PANTHER" id="PTHR46211">
    <property type="entry name" value="GLYCEROPHOSPHORYL DIESTER PHOSPHODIESTERASE"/>
    <property type="match status" value="1"/>
</dbReference>
<dbReference type="Pfam" id="PF03009">
    <property type="entry name" value="GDPD"/>
    <property type="match status" value="1"/>
</dbReference>
<name>A0A5N1IGY8_9BACT</name>
<sequence length="233" mass="26092">MSNTLKNNSPEIIGHRGAAGLVFENTLAGFQKAFELRLSLIELDVWKTIDGESVVFHDALLDRLTPAKGLIAEQTVAELQQIKLNNGDPIPTLKEVIALAKDYPVTLIVEVKAENAFAKTLELLEAELPYSRFVLGSFYHQPIIQLKKAKPELRTAIMFEGVPVDFDEYLAKVNPEFVVASKDTANAYLAETVKLQNRKLLFYTVNSEPEYTMLLKYAPFGIISDFPDLFLKS</sequence>
<dbReference type="CDD" id="cd08556">
    <property type="entry name" value="GDPD"/>
    <property type="match status" value="1"/>
</dbReference>
<proteinExistence type="predicted"/>
<organism evidence="2 3">
    <name type="scientific">Adhaeribacter soli</name>
    <dbReference type="NCBI Taxonomy" id="2607655"/>
    <lineage>
        <taxon>Bacteria</taxon>
        <taxon>Pseudomonadati</taxon>
        <taxon>Bacteroidota</taxon>
        <taxon>Cytophagia</taxon>
        <taxon>Cytophagales</taxon>
        <taxon>Hymenobacteraceae</taxon>
        <taxon>Adhaeribacter</taxon>
    </lineage>
</organism>
<evidence type="ECO:0000313" key="3">
    <source>
        <dbReference type="Proteomes" id="UP000326570"/>
    </source>
</evidence>
<accession>A0A5N1IGY8</accession>
<reference evidence="2 3" key="1">
    <citation type="submission" date="2019-09" db="EMBL/GenBank/DDBJ databases">
        <title>Genome sequence of Adhaeribacter sp. M2.</title>
        <authorList>
            <person name="Srinivasan S."/>
        </authorList>
    </citation>
    <scope>NUCLEOTIDE SEQUENCE [LARGE SCALE GENOMIC DNA]</scope>
    <source>
        <strain evidence="2 3">M2</strain>
    </source>
</reference>
<dbReference type="SUPFAM" id="SSF51695">
    <property type="entry name" value="PLC-like phosphodiesterases"/>
    <property type="match status" value="1"/>
</dbReference>
<keyword evidence="3" id="KW-1185">Reference proteome</keyword>
<dbReference type="GO" id="GO:0008081">
    <property type="term" value="F:phosphoric diester hydrolase activity"/>
    <property type="evidence" value="ECO:0007669"/>
    <property type="project" value="InterPro"/>
</dbReference>
<dbReference type="InterPro" id="IPR017946">
    <property type="entry name" value="PLC-like_Pdiesterase_TIM-brl"/>
</dbReference>
<feature type="domain" description="GP-PDE" evidence="1">
    <location>
        <begin position="10"/>
        <end position="233"/>
    </location>
</feature>
<evidence type="ECO:0000313" key="2">
    <source>
        <dbReference type="EMBL" id="KAA9324923.1"/>
    </source>
</evidence>
<dbReference type="InterPro" id="IPR030395">
    <property type="entry name" value="GP_PDE_dom"/>
</dbReference>
<dbReference type="AlphaFoldDB" id="A0A5N1IGY8"/>
<dbReference type="Gene3D" id="3.20.20.190">
    <property type="entry name" value="Phosphatidylinositol (PI) phosphodiesterase"/>
    <property type="match status" value="1"/>
</dbReference>
<dbReference type="EMBL" id="VTWT01000015">
    <property type="protein sequence ID" value="KAA9324923.1"/>
    <property type="molecule type" value="Genomic_DNA"/>
</dbReference>
<dbReference type="PANTHER" id="PTHR46211:SF1">
    <property type="entry name" value="GLYCEROPHOSPHODIESTER PHOSPHODIESTERASE, CYTOPLASMIC"/>
    <property type="match status" value="1"/>
</dbReference>
<evidence type="ECO:0000259" key="1">
    <source>
        <dbReference type="PROSITE" id="PS51704"/>
    </source>
</evidence>
<dbReference type="GO" id="GO:0006629">
    <property type="term" value="P:lipid metabolic process"/>
    <property type="evidence" value="ECO:0007669"/>
    <property type="project" value="InterPro"/>
</dbReference>